<evidence type="ECO:0000313" key="4">
    <source>
        <dbReference type="Proteomes" id="UP001215598"/>
    </source>
</evidence>
<reference evidence="3" key="1">
    <citation type="submission" date="2023-03" db="EMBL/GenBank/DDBJ databases">
        <title>Massive genome expansion in bonnet fungi (Mycena s.s.) driven by repeated elements and novel gene families across ecological guilds.</title>
        <authorList>
            <consortium name="Lawrence Berkeley National Laboratory"/>
            <person name="Harder C.B."/>
            <person name="Miyauchi S."/>
            <person name="Viragh M."/>
            <person name="Kuo A."/>
            <person name="Thoen E."/>
            <person name="Andreopoulos B."/>
            <person name="Lu D."/>
            <person name="Skrede I."/>
            <person name="Drula E."/>
            <person name="Henrissat B."/>
            <person name="Morin E."/>
            <person name="Kohler A."/>
            <person name="Barry K."/>
            <person name="LaButti K."/>
            <person name="Morin E."/>
            <person name="Salamov A."/>
            <person name="Lipzen A."/>
            <person name="Mereny Z."/>
            <person name="Hegedus B."/>
            <person name="Baldrian P."/>
            <person name="Stursova M."/>
            <person name="Weitz H."/>
            <person name="Taylor A."/>
            <person name="Grigoriev I.V."/>
            <person name="Nagy L.G."/>
            <person name="Martin F."/>
            <person name="Kauserud H."/>
        </authorList>
    </citation>
    <scope>NUCLEOTIDE SEQUENCE</scope>
    <source>
        <strain evidence="3">CBHHK182m</strain>
    </source>
</reference>
<comment type="caution">
    <text evidence="3">The sequence shown here is derived from an EMBL/GenBank/DDBJ whole genome shotgun (WGS) entry which is preliminary data.</text>
</comment>
<keyword evidence="2" id="KW-0732">Signal</keyword>
<gene>
    <name evidence="3" type="ORF">B0H16DRAFT_744274</name>
</gene>
<dbReference type="Proteomes" id="UP001215598">
    <property type="component" value="Unassembled WGS sequence"/>
</dbReference>
<evidence type="ECO:0008006" key="5">
    <source>
        <dbReference type="Google" id="ProtNLM"/>
    </source>
</evidence>
<sequence>MRGAYLILLCSVSRARLLVSARPRRVHHAVDAGNLKIKSPLRTLLQLTTSSPLMATSVDTQRRHENTCAGEQHTSCHLHSASHYLFDHLCGTTRSRTSKGPPTQRLKCSCDGSPGRSQSRRIAAGDRRGTWDALCMWHDVCCAPLQVLVFESSAYLGLLSAPASS</sequence>
<protein>
    <recommendedName>
        <fullName evidence="5">Secreted protein</fullName>
    </recommendedName>
</protein>
<feature type="signal peptide" evidence="2">
    <location>
        <begin position="1"/>
        <end position="15"/>
    </location>
</feature>
<evidence type="ECO:0000313" key="3">
    <source>
        <dbReference type="EMBL" id="KAJ7754437.1"/>
    </source>
</evidence>
<proteinExistence type="predicted"/>
<keyword evidence="4" id="KW-1185">Reference proteome</keyword>
<organism evidence="3 4">
    <name type="scientific">Mycena metata</name>
    <dbReference type="NCBI Taxonomy" id="1033252"/>
    <lineage>
        <taxon>Eukaryota</taxon>
        <taxon>Fungi</taxon>
        <taxon>Dikarya</taxon>
        <taxon>Basidiomycota</taxon>
        <taxon>Agaricomycotina</taxon>
        <taxon>Agaricomycetes</taxon>
        <taxon>Agaricomycetidae</taxon>
        <taxon>Agaricales</taxon>
        <taxon>Marasmiineae</taxon>
        <taxon>Mycenaceae</taxon>
        <taxon>Mycena</taxon>
    </lineage>
</organism>
<accession>A0AAD7NC08</accession>
<evidence type="ECO:0000256" key="1">
    <source>
        <dbReference type="SAM" id="MobiDB-lite"/>
    </source>
</evidence>
<feature type="chain" id="PRO_5042240952" description="Secreted protein" evidence="2">
    <location>
        <begin position="16"/>
        <end position="165"/>
    </location>
</feature>
<dbReference type="EMBL" id="JARKIB010000052">
    <property type="protein sequence ID" value="KAJ7754437.1"/>
    <property type="molecule type" value="Genomic_DNA"/>
</dbReference>
<feature type="region of interest" description="Disordered" evidence="1">
    <location>
        <begin position="95"/>
        <end position="122"/>
    </location>
</feature>
<name>A0AAD7NC08_9AGAR</name>
<dbReference type="AlphaFoldDB" id="A0AAD7NC08"/>
<evidence type="ECO:0000256" key="2">
    <source>
        <dbReference type="SAM" id="SignalP"/>
    </source>
</evidence>